<accession>A0A6V8P1N5</accession>
<dbReference type="Gene3D" id="3.40.50.150">
    <property type="entry name" value="Vaccinia Virus protein VP39"/>
    <property type="match status" value="2"/>
</dbReference>
<evidence type="ECO:0000259" key="4">
    <source>
        <dbReference type="Pfam" id="PF01555"/>
    </source>
</evidence>
<evidence type="ECO:0000313" key="6">
    <source>
        <dbReference type="EMBL" id="GFP24676.1"/>
    </source>
</evidence>
<dbReference type="InterPro" id="IPR002052">
    <property type="entry name" value="DNA_methylase_N6_adenine_CS"/>
</dbReference>
<dbReference type="GO" id="GO:0008170">
    <property type="term" value="F:N-methyltransferase activity"/>
    <property type="evidence" value="ECO:0007669"/>
    <property type="project" value="InterPro"/>
</dbReference>
<dbReference type="RefSeq" id="WP_176226807.1">
    <property type="nucleotide sequence ID" value="NZ_BLRV01000086.1"/>
</dbReference>
<dbReference type="GO" id="GO:0032259">
    <property type="term" value="P:methylation"/>
    <property type="evidence" value="ECO:0007669"/>
    <property type="project" value="UniProtKB-KW"/>
</dbReference>
<dbReference type="PRINTS" id="PR00508">
    <property type="entry name" value="S21N4MTFRASE"/>
</dbReference>
<gene>
    <name evidence="5" type="ORF">HKBW3S06_00931</name>
    <name evidence="6" type="ORF">HKBW3S25_00113</name>
    <name evidence="7" type="ORF">HKBW3S43_01227</name>
</gene>
<dbReference type="Proteomes" id="UP000543224">
    <property type="component" value="Unassembled WGS sequence"/>
</dbReference>
<evidence type="ECO:0000313" key="10">
    <source>
        <dbReference type="Proteomes" id="UP000580051"/>
    </source>
</evidence>
<evidence type="ECO:0000256" key="3">
    <source>
        <dbReference type="ARBA" id="ARBA00022679"/>
    </source>
</evidence>
<name>A0A6V8P1N5_9ACTN</name>
<dbReference type="Proteomes" id="UP000580051">
    <property type="component" value="Unassembled WGS sequence"/>
</dbReference>
<evidence type="ECO:0000313" key="8">
    <source>
        <dbReference type="Proteomes" id="UP000543224"/>
    </source>
</evidence>
<sequence>MAFIEKDLPIENLNPVAMGEGNAKKPIYQMHKWWARRLGSVFRMITLSAFSSDEESAQGVWKKFCGGANLSGKTVLDPFMGGGTTVVEALRLGCRVIGVDVNPVAWFVTKKQIEPVDIEALDTCFEHLEQTAGEFIKSYYKTQCPRGHEAEVMYFFWVKVAQCHSCGAVLRLFSNYELSRRSHVNVSICPRCLQIVETVGYNQKTKCPECHMIFDPRKGISGRGIFRCTECGAQGKILDAVARKGRALDVQLHGLEGYCTDCGRFFKRVDEDDLRLYEKARHEFIHRRQSLLIPHQAIPIEGRSDPRPVNHGYFYFWQLFNERQLLCLSTLLEEILKLPDPNIKELMLIAFSDCLDANNMFCKYEVEWHKISLFFGLHAYHPIERPTENNVWGTRYGRCTFVKCFEKVRRAKGFAQRPYERLVDARGSRFSKRTGTERIEAYLTESFSQLKKHDNASLLKCQSSEDLSFLPNKSVDAVITDPPYFDNVQYSELADFFYVWLRLALKDEYLWFKPDLSSRPDEIVKNDRPGKTTDFFSQGLFRVFKECHRVLKDEGLLIFTFHHIRTWAWENIAQVLIDAGFYVSASPIVRSEGKSGFHSNDGNIRYDCVLVCRKRSGQWMERPWASAKEQILQDAVQWTRRTLESGMLVNEVDVFTIVMGKTLEYCTKVFPYMFFDNNTVSISNAMEEMKNFVDHVAENARGIQKPLPKAYAQSAEQLLLFLKESETRYRNQRSR</sequence>
<dbReference type="EMBL" id="BLSB01000104">
    <property type="protein sequence ID" value="GFP35436.1"/>
    <property type="molecule type" value="Genomic_DNA"/>
</dbReference>
<dbReference type="Pfam" id="PF01555">
    <property type="entry name" value="N6_N4_Mtase"/>
    <property type="match status" value="1"/>
</dbReference>
<evidence type="ECO:0000313" key="7">
    <source>
        <dbReference type="EMBL" id="GFP35436.1"/>
    </source>
</evidence>
<proteinExistence type="inferred from homology"/>
<dbReference type="EMBL" id="BLRV01000086">
    <property type="protein sequence ID" value="GFP21704.1"/>
    <property type="molecule type" value="Genomic_DNA"/>
</dbReference>
<comment type="similarity">
    <text evidence="1">Belongs to the N(4)/N(6)-methyltransferase family.</text>
</comment>
<evidence type="ECO:0000313" key="5">
    <source>
        <dbReference type="EMBL" id="GFP21704.1"/>
    </source>
</evidence>
<comment type="caution">
    <text evidence="6">The sequence shown here is derived from an EMBL/GenBank/DDBJ whole genome shotgun (WGS) entry which is preliminary data.</text>
</comment>
<organism evidence="6 8">
    <name type="scientific">Candidatus Hakubella thermalkaliphila</name>
    <dbReference type="NCBI Taxonomy" id="2754717"/>
    <lineage>
        <taxon>Bacteria</taxon>
        <taxon>Bacillati</taxon>
        <taxon>Actinomycetota</taxon>
        <taxon>Actinomycetota incertae sedis</taxon>
        <taxon>Candidatus Hakubellales</taxon>
        <taxon>Candidatus Hakubellaceae</taxon>
        <taxon>Candidatus Hakubella</taxon>
    </lineage>
</organism>
<dbReference type="EMBL" id="BLRX01000007">
    <property type="protein sequence ID" value="GFP24676.1"/>
    <property type="molecule type" value="Genomic_DNA"/>
</dbReference>
<dbReference type="GO" id="GO:0003677">
    <property type="term" value="F:DNA binding"/>
    <property type="evidence" value="ECO:0007669"/>
    <property type="project" value="InterPro"/>
</dbReference>
<reference evidence="8 9" key="1">
    <citation type="journal article" date="2020" name="Front. Microbiol.">
        <title>Single-cell genomics of novel Actinobacteria with the Wood-Ljungdahl pathway discovered in a serpentinizing system.</title>
        <authorList>
            <person name="Merino N."/>
            <person name="Kawai M."/>
            <person name="Boyd E.S."/>
            <person name="Colman D.R."/>
            <person name="McGlynn S.E."/>
            <person name="Nealson K.H."/>
            <person name="Kurokawa K."/>
            <person name="Hongoh Y."/>
        </authorList>
    </citation>
    <scope>NUCLEOTIDE SEQUENCE [LARGE SCALE GENOMIC DNA]</scope>
    <source>
        <strain evidence="5 10">S06</strain>
        <strain evidence="6 8">S25</strain>
        <strain evidence="7 9">S43</strain>
    </source>
</reference>
<dbReference type="AlphaFoldDB" id="A0A6V8P1N5"/>
<evidence type="ECO:0000313" key="9">
    <source>
        <dbReference type="Proteomes" id="UP000576480"/>
    </source>
</evidence>
<protein>
    <recommendedName>
        <fullName evidence="4">DNA methylase N-4/N-6 domain-containing protein</fullName>
    </recommendedName>
</protein>
<feature type="domain" description="DNA methylase N-4/N-6" evidence="4">
    <location>
        <begin position="72"/>
        <end position="103"/>
    </location>
</feature>
<keyword evidence="2" id="KW-0489">Methyltransferase</keyword>
<dbReference type="InterPro" id="IPR002941">
    <property type="entry name" value="DNA_methylase_N4/N6"/>
</dbReference>
<dbReference type="PROSITE" id="PS00092">
    <property type="entry name" value="N6_MTASE"/>
    <property type="match status" value="1"/>
</dbReference>
<evidence type="ECO:0000256" key="1">
    <source>
        <dbReference type="ARBA" id="ARBA00006594"/>
    </source>
</evidence>
<dbReference type="InterPro" id="IPR001091">
    <property type="entry name" value="RM_Methyltransferase"/>
</dbReference>
<keyword evidence="3" id="KW-0808">Transferase</keyword>
<evidence type="ECO:0000256" key="2">
    <source>
        <dbReference type="ARBA" id="ARBA00022603"/>
    </source>
</evidence>
<dbReference type="InterPro" id="IPR029063">
    <property type="entry name" value="SAM-dependent_MTases_sf"/>
</dbReference>
<dbReference type="SUPFAM" id="SSF53335">
    <property type="entry name" value="S-adenosyl-L-methionine-dependent methyltransferases"/>
    <property type="match status" value="2"/>
</dbReference>
<dbReference type="Proteomes" id="UP000576480">
    <property type="component" value="Unassembled WGS sequence"/>
</dbReference>